<proteinExistence type="predicted"/>
<comment type="caution">
    <text evidence="1">The sequence shown here is derived from an EMBL/GenBank/DDBJ whole genome shotgun (WGS) entry which is preliminary data.</text>
</comment>
<name>A0A9N9NDC1_9GLOM</name>
<organism evidence="1 2">
    <name type="scientific">Ambispora leptoticha</name>
    <dbReference type="NCBI Taxonomy" id="144679"/>
    <lineage>
        <taxon>Eukaryota</taxon>
        <taxon>Fungi</taxon>
        <taxon>Fungi incertae sedis</taxon>
        <taxon>Mucoromycota</taxon>
        <taxon>Glomeromycotina</taxon>
        <taxon>Glomeromycetes</taxon>
        <taxon>Archaeosporales</taxon>
        <taxon>Ambisporaceae</taxon>
        <taxon>Ambispora</taxon>
    </lineage>
</organism>
<sequence length="165" mass="19743">ILEKHLLPLINKKFNGKRYLFQDDNDDFLDKIIVEVNDLFLKRADYGYYFGEITEEIEEYLMEKRISPENFFELVNQERYSNQYPNLFGFCYERGIGNTMDWKKAKLFYERSEESGDHYGEWLLGYMYLNNHETMDVNKGLFLCKKSADAGNARAQLILAEFYAW</sequence>
<evidence type="ECO:0000313" key="2">
    <source>
        <dbReference type="Proteomes" id="UP000789508"/>
    </source>
</evidence>
<gene>
    <name evidence="1" type="ORF">ALEPTO_LOCUS12485</name>
</gene>
<feature type="non-terminal residue" evidence="1">
    <location>
        <position position="165"/>
    </location>
</feature>
<evidence type="ECO:0000313" key="1">
    <source>
        <dbReference type="EMBL" id="CAG8727077.1"/>
    </source>
</evidence>
<dbReference type="Gene3D" id="1.25.40.10">
    <property type="entry name" value="Tetratricopeptide repeat domain"/>
    <property type="match status" value="1"/>
</dbReference>
<reference evidence="1" key="1">
    <citation type="submission" date="2021-06" db="EMBL/GenBank/DDBJ databases">
        <authorList>
            <person name="Kallberg Y."/>
            <person name="Tangrot J."/>
            <person name="Rosling A."/>
        </authorList>
    </citation>
    <scope>NUCLEOTIDE SEQUENCE</scope>
    <source>
        <strain evidence="1">FL130A</strain>
    </source>
</reference>
<protein>
    <submittedName>
        <fullName evidence="1">466_t:CDS:1</fullName>
    </submittedName>
</protein>
<keyword evidence="2" id="KW-1185">Reference proteome</keyword>
<dbReference type="Proteomes" id="UP000789508">
    <property type="component" value="Unassembled WGS sequence"/>
</dbReference>
<dbReference type="EMBL" id="CAJVPS010028715">
    <property type="protein sequence ID" value="CAG8727077.1"/>
    <property type="molecule type" value="Genomic_DNA"/>
</dbReference>
<accession>A0A9N9NDC1</accession>
<dbReference type="InterPro" id="IPR011990">
    <property type="entry name" value="TPR-like_helical_dom_sf"/>
</dbReference>
<feature type="non-terminal residue" evidence="1">
    <location>
        <position position="1"/>
    </location>
</feature>
<dbReference type="AlphaFoldDB" id="A0A9N9NDC1"/>
<dbReference type="SUPFAM" id="SSF81901">
    <property type="entry name" value="HCP-like"/>
    <property type="match status" value="1"/>
</dbReference>